<accession>A0A023G274</accession>
<dbReference type="Gene3D" id="4.10.410.10">
    <property type="entry name" value="Pancreatic trypsin inhibitor Kunitz domain"/>
    <property type="match status" value="1"/>
</dbReference>
<dbReference type="PROSITE" id="PS50279">
    <property type="entry name" value="BPTI_KUNITZ_2"/>
    <property type="match status" value="1"/>
</dbReference>
<keyword evidence="1" id="KW-0732">Signal</keyword>
<evidence type="ECO:0000256" key="1">
    <source>
        <dbReference type="SAM" id="SignalP"/>
    </source>
</evidence>
<dbReference type="EMBL" id="GBBL01000187">
    <property type="protein sequence ID" value="JAC27133.1"/>
    <property type="molecule type" value="mRNA"/>
</dbReference>
<feature type="domain" description="BPTI/Kunitz inhibitor" evidence="2">
    <location>
        <begin position="33"/>
        <end position="88"/>
    </location>
</feature>
<evidence type="ECO:0000313" key="3">
    <source>
        <dbReference type="EMBL" id="JAC27133.1"/>
    </source>
</evidence>
<dbReference type="SUPFAM" id="SSF57362">
    <property type="entry name" value="BPTI-like"/>
    <property type="match status" value="1"/>
</dbReference>
<proteinExistence type="evidence at transcript level"/>
<name>A0A023G274_AMBPA</name>
<reference evidence="3" key="1">
    <citation type="submission" date="2014-03" db="EMBL/GenBank/DDBJ databases">
        <title>The sialotranscriptome of Amblyomma triste, Amblyomma parvum and Amblyomma cajennense ticks, uncovered by 454-based RNA-seq.</title>
        <authorList>
            <person name="Garcia G.R."/>
            <person name="Gardinassi L.G."/>
            <person name="Ribeiro J.M."/>
            <person name="Anatrielo E."/>
            <person name="Ferreira B.R."/>
            <person name="Moreira H.N."/>
            <person name="Mafra C."/>
            <person name="Olegario M.M."/>
            <person name="Szabo P.J."/>
            <person name="Miranda-Santos I.K."/>
            <person name="Maruyama S.R."/>
        </authorList>
    </citation>
    <scope>NUCLEOTIDE SEQUENCE</scope>
    <source>
        <strain evidence="3">Araguapaz</strain>
        <tissue evidence="3">Salivary glands</tissue>
    </source>
</reference>
<evidence type="ECO:0000259" key="2">
    <source>
        <dbReference type="PROSITE" id="PS50279"/>
    </source>
</evidence>
<sequence length="101" mass="11764">MLLYLFALNLFVAAWNHRVTMAEVSGTLIDYRCSVLLKPEHIKSCSAEHREEHWIYNFDNDTCFSFYYCDGNTKLPDFSSEETCLQTCKGHKERLLAHPAK</sequence>
<organism evidence="3">
    <name type="scientific">Amblyomma parvum</name>
    <name type="common">South American tick</name>
    <dbReference type="NCBI Taxonomy" id="251391"/>
    <lineage>
        <taxon>Eukaryota</taxon>
        <taxon>Metazoa</taxon>
        <taxon>Ecdysozoa</taxon>
        <taxon>Arthropoda</taxon>
        <taxon>Chelicerata</taxon>
        <taxon>Arachnida</taxon>
        <taxon>Acari</taxon>
        <taxon>Parasitiformes</taxon>
        <taxon>Ixodida</taxon>
        <taxon>Ixodoidea</taxon>
        <taxon>Ixodidae</taxon>
        <taxon>Amblyomminae</taxon>
        <taxon>Amblyomma</taxon>
    </lineage>
</organism>
<protein>
    <submittedName>
        <fullName evidence="3">Putative secreted protein</fullName>
    </submittedName>
</protein>
<dbReference type="GO" id="GO:0004867">
    <property type="term" value="F:serine-type endopeptidase inhibitor activity"/>
    <property type="evidence" value="ECO:0007669"/>
    <property type="project" value="InterPro"/>
</dbReference>
<dbReference type="InterPro" id="IPR036880">
    <property type="entry name" value="Kunitz_BPTI_sf"/>
</dbReference>
<dbReference type="AlphaFoldDB" id="A0A023G274"/>
<dbReference type="InterPro" id="IPR002223">
    <property type="entry name" value="Kunitz_BPTI"/>
</dbReference>
<feature type="chain" id="PRO_5001516606" evidence="1">
    <location>
        <begin position="23"/>
        <end position="101"/>
    </location>
</feature>
<feature type="signal peptide" evidence="1">
    <location>
        <begin position="1"/>
        <end position="22"/>
    </location>
</feature>
<dbReference type="Pfam" id="PF00014">
    <property type="entry name" value="Kunitz_BPTI"/>
    <property type="match status" value="1"/>
</dbReference>